<dbReference type="Proteomes" id="UP001595896">
    <property type="component" value="Unassembled WGS sequence"/>
</dbReference>
<gene>
    <name evidence="2" type="ORF">ACFO4L_05395</name>
</gene>
<comment type="caution">
    <text evidence="2">The sequence shown here is derived from an EMBL/GenBank/DDBJ whole genome shotgun (WGS) entry which is preliminary data.</text>
</comment>
<reference evidence="3" key="1">
    <citation type="journal article" date="2019" name="Int. J. Syst. Evol. Microbiol.">
        <title>The Global Catalogue of Microorganisms (GCM) 10K type strain sequencing project: providing services to taxonomists for standard genome sequencing and annotation.</title>
        <authorList>
            <consortium name="The Broad Institute Genomics Platform"/>
            <consortium name="The Broad Institute Genome Sequencing Center for Infectious Disease"/>
            <person name="Wu L."/>
            <person name="Ma J."/>
        </authorList>
    </citation>
    <scope>NUCLEOTIDE SEQUENCE [LARGE SCALE GENOMIC DNA]</scope>
    <source>
        <strain evidence="3">JCM 12165</strain>
    </source>
</reference>
<dbReference type="PROSITE" id="PS51462">
    <property type="entry name" value="NUDIX"/>
    <property type="match status" value="1"/>
</dbReference>
<proteinExistence type="predicted"/>
<dbReference type="PANTHER" id="PTHR10885:SF0">
    <property type="entry name" value="ISOPENTENYL-DIPHOSPHATE DELTA-ISOMERASE"/>
    <property type="match status" value="1"/>
</dbReference>
<sequence>MEHVTTFTRDYEKRGTMSRDEVHREGEWHETFQCWVTFDDEEDRYVVLQRRSSVKRDFPALYDITAAGHLTAGEQAADGVREMEEEIGLQVTMADLRPLGRLQDEIEIGAFLDREHCHVFQLHTDRDVVNRLQFRDGEADGACSVKLEEFQELIAGVRSACSGISDTGRRLVLAKEDLVPHSSQYWEQVMPALKEVNEEE</sequence>
<dbReference type="EMBL" id="JBHSGK010000004">
    <property type="protein sequence ID" value="MFC4736017.1"/>
    <property type="molecule type" value="Genomic_DNA"/>
</dbReference>
<dbReference type="PANTHER" id="PTHR10885">
    <property type="entry name" value="ISOPENTENYL-DIPHOSPHATE DELTA-ISOMERASE"/>
    <property type="match status" value="1"/>
</dbReference>
<evidence type="ECO:0000313" key="3">
    <source>
        <dbReference type="Proteomes" id="UP001595896"/>
    </source>
</evidence>
<protein>
    <submittedName>
        <fullName evidence="2">NUDIX domain-containing protein</fullName>
    </submittedName>
</protein>
<dbReference type="SUPFAM" id="SSF55811">
    <property type="entry name" value="Nudix"/>
    <property type="match status" value="1"/>
</dbReference>
<accession>A0ABV9NRK2</accession>
<dbReference type="CDD" id="cd04692">
    <property type="entry name" value="NUDIX_Hydrolase"/>
    <property type="match status" value="1"/>
</dbReference>
<feature type="domain" description="Nudix hydrolase" evidence="1">
    <location>
        <begin position="27"/>
        <end position="170"/>
    </location>
</feature>
<name>A0ABV9NRK2_9BACI</name>
<keyword evidence="3" id="KW-1185">Reference proteome</keyword>
<evidence type="ECO:0000313" key="2">
    <source>
        <dbReference type="EMBL" id="MFC4736017.1"/>
    </source>
</evidence>
<dbReference type="Gene3D" id="3.90.79.10">
    <property type="entry name" value="Nucleoside Triphosphate Pyrophosphohydrolase"/>
    <property type="match status" value="1"/>
</dbReference>
<organism evidence="2 3">
    <name type="scientific">Bacillus daqingensis</name>
    <dbReference type="NCBI Taxonomy" id="872396"/>
    <lineage>
        <taxon>Bacteria</taxon>
        <taxon>Bacillati</taxon>
        <taxon>Bacillota</taxon>
        <taxon>Bacilli</taxon>
        <taxon>Bacillales</taxon>
        <taxon>Bacillaceae</taxon>
        <taxon>Bacillus</taxon>
    </lineage>
</organism>
<evidence type="ECO:0000259" key="1">
    <source>
        <dbReference type="PROSITE" id="PS51462"/>
    </source>
</evidence>
<dbReference type="InterPro" id="IPR000086">
    <property type="entry name" value="NUDIX_hydrolase_dom"/>
</dbReference>
<dbReference type="InterPro" id="IPR015797">
    <property type="entry name" value="NUDIX_hydrolase-like_dom_sf"/>
</dbReference>
<dbReference type="RefSeq" id="WP_377908677.1">
    <property type="nucleotide sequence ID" value="NZ_JBHSGK010000004.1"/>
</dbReference>
<dbReference type="Pfam" id="PF00293">
    <property type="entry name" value="NUDIX"/>
    <property type="match status" value="1"/>
</dbReference>